<reference evidence="1" key="1">
    <citation type="journal article" date="2019" name="Sci. Rep.">
        <title>Draft genome of Tanacetum cinerariifolium, the natural source of mosquito coil.</title>
        <authorList>
            <person name="Yamashiro T."/>
            <person name="Shiraishi A."/>
            <person name="Satake H."/>
            <person name="Nakayama K."/>
        </authorList>
    </citation>
    <scope>NUCLEOTIDE SEQUENCE</scope>
</reference>
<proteinExistence type="predicted"/>
<dbReference type="EMBL" id="BKCJ010295294">
    <property type="protein sequence ID" value="GEZ57156.1"/>
    <property type="molecule type" value="Genomic_DNA"/>
</dbReference>
<gene>
    <name evidence="1" type="ORF">Tci_529129</name>
</gene>
<accession>A0A699IG20</accession>
<sequence>MTRYGSQKREAWSCRHATPHAIYNLDPMSWLELSSKTPLDGTSLTPKLNANLLRDRNLTCTVTDSKVGEDVAMVREYRGAVETVRFMEGLQQDDLERHDRSLLLMREMEVKAREKSKFILRLSGYDVD</sequence>
<organism evidence="1">
    <name type="scientific">Tanacetum cinerariifolium</name>
    <name type="common">Dalmatian daisy</name>
    <name type="synonym">Chrysanthemum cinerariifolium</name>
    <dbReference type="NCBI Taxonomy" id="118510"/>
    <lineage>
        <taxon>Eukaryota</taxon>
        <taxon>Viridiplantae</taxon>
        <taxon>Streptophyta</taxon>
        <taxon>Embryophyta</taxon>
        <taxon>Tracheophyta</taxon>
        <taxon>Spermatophyta</taxon>
        <taxon>Magnoliopsida</taxon>
        <taxon>eudicotyledons</taxon>
        <taxon>Gunneridae</taxon>
        <taxon>Pentapetalae</taxon>
        <taxon>asterids</taxon>
        <taxon>campanulids</taxon>
        <taxon>Asterales</taxon>
        <taxon>Asteraceae</taxon>
        <taxon>Asteroideae</taxon>
        <taxon>Anthemideae</taxon>
        <taxon>Anthemidinae</taxon>
        <taxon>Tanacetum</taxon>
    </lineage>
</organism>
<name>A0A699IG20_TANCI</name>
<protein>
    <submittedName>
        <fullName evidence="1">Uncharacterized protein</fullName>
    </submittedName>
</protein>
<dbReference type="AlphaFoldDB" id="A0A699IG20"/>
<evidence type="ECO:0000313" key="1">
    <source>
        <dbReference type="EMBL" id="GEZ57156.1"/>
    </source>
</evidence>
<comment type="caution">
    <text evidence="1">The sequence shown here is derived from an EMBL/GenBank/DDBJ whole genome shotgun (WGS) entry which is preliminary data.</text>
</comment>